<evidence type="ECO:0000256" key="1">
    <source>
        <dbReference type="SAM" id="Phobius"/>
    </source>
</evidence>
<gene>
    <name evidence="3" type="ORF">E1298_17825</name>
</gene>
<evidence type="ECO:0000313" key="4">
    <source>
        <dbReference type="Proteomes" id="UP000294513"/>
    </source>
</evidence>
<evidence type="ECO:0000259" key="2">
    <source>
        <dbReference type="Pfam" id="PF22322"/>
    </source>
</evidence>
<reference evidence="3 4" key="1">
    <citation type="submission" date="2019-03" db="EMBL/GenBank/DDBJ databases">
        <title>Draft genome sequences of novel Actinobacteria.</title>
        <authorList>
            <person name="Sahin N."/>
            <person name="Ay H."/>
            <person name="Saygin H."/>
        </authorList>
    </citation>
    <scope>NUCLEOTIDE SEQUENCE [LARGE SCALE GENOMIC DNA]</scope>
    <source>
        <strain evidence="3 4">H3C3</strain>
    </source>
</reference>
<proteinExistence type="predicted"/>
<feature type="domain" description="DUF6973" evidence="2">
    <location>
        <begin position="606"/>
        <end position="673"/>
    </location>
</feature>
<feature type="transmembrane region" description="Helical" evidence="1">
    <location>
        <begin position="469"/>
        <end position="489"/>
    </location>
</feature>
<comment type="caution">
    <text evidence="3">The sequence shown here is derived from an EMBL/GenBank/DDBJ whole genome shotgun (WGS) entry which is preliminary data.</text>
</comment>
<keyword evidence="4" id="KW-1185">Reference proteome</keyword>
<dbReference type="Proteomes" id="UP000294513">
    <property type="component" value="Unassembled WGS sequence"/>
</dbReference>
<keyword evidence="1" id="KW-0812">Transmembrane</keyword>
<dbReference type="AlphaFoldDB" id="A0A4R5BHV8"/>
<sequence>MTMTDTTSSFPLHTAIKRILDDPGSRPTLPGVDEGSPVGDQNFGDAARYDTGISPAVALNAGNVLVEVHRSQSVSTLWYHVGRINGDTIDWGGSIEYDQGVTPSVAVTNDGLVVEVHQSQGANTLWYHVGRINGDTIDWGGSIEYDQGITPSVAVTDHGLVVEVHQSQGANTLWYHVGRINGDTIDWGGSIEYDQGVTPSVAVTNDGLVVEVHQSQGASTLWYHVGRINGDTIDWGGSIEYDQGITPSVAVTNDGLVVEVHQSQGASTLWYRGTGQIDADMITWNDEQSQHYSDGLVPKVTCNAQSAVETHQSTSNGLFCSTLTLPAIRSTWFDLHGTNSYAYCQCSNTDGPDQRHTSSHTLNVEEGAPYLYVVLARSVDNAEFPAGVVMTTTGPDGTVYDHDIQDDNQLVIMSGSSIQCLVIRNPTPGGWTMTMEVPAGVGFWCVCNTVPSQDVYPTMDSTAQLNRRFIATTTLLFAAGIGLLAAVWYRLRNSPQPVTVAGLTAAMYGGLKPEDAAWVSRFMWDSSPSAPPSMVTRIYHEFITRLAQRLVDLANRLQTIGYPFTQLAEYVEWFGKNFSEEEYNVVRDTNTPVDRVLFVYALVYFEVRHMTDAEEQNAVRHALWQCYLKKAFGADFATQLGNAHEVARPGTEADNKADEINNAKGQQLADQVNAPYQCFDAARQMWARGELQKRTDLEGDPT</sequence>
<dbReference type="InterPro" id="IPR054246">
    <property type="entry name" value="DUF6973"/>
</dbReference>
<organism evidence="3 4">
    <name type="scientific">Actinomadura rubrisoli</name>
    <dbReference type="NCBI Taxonomy" id="2530368"/>
    <lineage>
        <taxon>Bacteria</taxon>
        <taxon>Bacillati</taxon>
        <taxon>Actinomycetota</taxon>
        <taxon>Actinomycetes</taxon>
        <taxon>Streptosporangiales</taxon>
        <taxon>Thermomonosporaceae</taxon>
        <taxon>Actinomadura</taxon>
    </lineage>
</organism>
<name>A0A4R5BHV8_9ACTN</name>
<dbReference type="OrthoDB" id="195526at2"/>
<dbReference type="Pfam" id="PF22322">
    <property type="entry name" value="DUF6973"/>
    <property type="match status" value="1"/>
</dbReference>
<accession>A0A4R5BHV8</accession>
<keyword evidence="1" id="KW-1133">Transmembrane helix</keyword>
<dbReference type="EMBL" id="SMKU01000083">
    <property type="protein sequence ID" value="TDD86101.1"/>
    <property type="molecule type" value="Genomic_DNA"/>
</dbReference>
<evidence type="ECO:0000313" key="3">
    <source>
        <dbReference type="EMBL" id="TDD86101.1"/>
    </source>
</evidence>
<keyword evidence="1" id="KW-0472">Membrane</keyword>
<protein>
    <recommendedName>
        <fullName evidence="2">DUF6973 domain-containing protein</fullName>
    </recommendedName>
</protein>